<gene>
    <name evidence="1" type="ORF">BJX67DRAFT_245552</name>
</gene>
<comment type="caution">
    <text evidence="1">The sequence shown here is derived from an EMBL/GenBank/DDBJ whole genome shotgun (WGS) entry which is preliminary data.</text>
</comment>
<protein>
    <submittedName>
        <fullName evidence="1">Uncharacterized protein</fullName>
    </submittedName>
</protein>
<dbReference type="RefSeq" id="XP_070889675.1">
    <property type="nucleotide sequence ID" value="XM_071026175.1"/>
</dbReference>
<reference evidence="1 2" key="1">
    <citation type="submission" date="2024-07" db="EMBL/GenBank/DDBJ databases">
        <title>Section-level genome sequencing and comparative genomics of Aspergillus sections Usti and Cavernicolus.</title>
        <authorList>
            <consortium name="Lawrence Berkeley National Laboratory"/>
            <person name="Nybo J.L."/>
            <person name="Vesth T.C."/>
            <person name="Theobald S."/>
            <person name="Frisvad J.C."/>
            <person name="Larsen T.O."/>
            <person name="Kjaerboelling I."/>
            <person name="Rothschild-Mancinelli K."/>
            <person name="Lyhne E.K."/>
            <person name="Kogle M.E."/>
            <person name="Barry K."/>
            <person name="Clum A."/>
            <person name="Na H."/>
            <person name="Ledsgaard L."/>
            <person name="Lin J."/>
            <person name="Lipzen A."/>
            <person name="Kuo A."/>
            <person name="Riley R."/>
            <person name="Mondo S."/>
            <person name="Labutti K."/>
            <person name="Haridas S."/>
            <person name="Pangalinan J."/>
            <person name="Salamov A.A."/>
            <person name="Simmons B.A."/>
            <person name="Magnuson J.K."/>
            <person name="Chen J."/>
            <person name="Drula E."/>
            <person name="Henrissat B."/>
            <person name="Wiebenga A."/>
            <person name="Lubbers R.J."/>
            <person name="Gomes A.C."/>
            <person name="Macurrencykelacurrency M.R."/>
            <person name="Stajich J."/>
            <person name="Grigoriev I.V."/>
            <person name="Mortensen U.H."/>
            <person name="De Vries R.P."/>
            <person name="Baker S.E."/>
            <person name="Andersen M.R."/>
        </authorList>
    </citation>
    <scope>NUCLEOTIDE SEQUENCE [LARGE SCALE GENOMIC DNA]</scope>
    <source>
        <strain evidence="1 2">CBS 449.75</strain>
    </source>
</reference>
<name>A0ABR4M1M5_9EURO</name>
<evidence type="ECO:0000313" key="1">
    <source>
        <dbReference type="EMBL" id="KAL2870696.1"/>
    </source>
</evidence>
<organism evidence="1 2">
    <name type="scientific">Aspergillus lucknowensis</name>
    <dbReference type="NCBI Taxonomy" id="176173"/>
    <lineage>
        <taxon>Eukaryota</taxon>
        <taxon>Fungi</taxon>
        <taxon>Dikarya</taxon>
        <taxon>Ascomycota</taxon>
        <taxon>Pezizomycotina</taxon>
        <taxon>Eurotiomycetes</taxon>
        <taxon>Eurotiomycetidae</taxon>
        <taxon>Eurotiales</taxon>
        <taxon>Aspergillaceae</taxon>
        <taxon>Aspergillus</taxon>
        <taxon>Aspergillus subgen. Nidulantes</taxon>
    </lineage>
</organism>
<accession>A0ABR4M1M5</accession>
<keyword evidence="2" id="KW-1185">Reference proteome</keyword>
<sequence length="258" mass="29275">MEILHSGWESSRRAMDAKLDQESASLRHMAARQLEHRHISITRSRLPDSPDVCLFLDEAEFSDVVDRICARPSIGFTMDTDAREYLYTITNGHPGAVNALVTYVFEVNRCDLKRGTISSVSKDLLIKSLDDDARVFQSLESTAVFRSFPAPNALTVPVVSVLRRCLESGTIPCNLDDEGVRRYYELGWLHSDQTKSYALEKPEMICFFPSRLHEKFAEFLLFTSNPQPFPFEQFPSIAALCQAVIRKFSRKNLLSCVS</sequence>
<dbReference type="EMBL" id="JBFXLQ010000005">
    <property type="protein sequence ID" value="KAL2870696.1"/>
    <property type="molecule type" value="Genomic_DNA"/>
</dbReference>
<dbReference type="GeneID" id="98141247"/>
<evidence type="ECO:0000313" key="2">
    <source>
        <dbReference type="Proteomes" id="UP001610432"/>
    </source>
</evidence>
<dbReference type="Proteomes" id="UP001610432">
    <property type="component" value="Unassembled WGS sequence"/>
</dbReference>
<proteinExistence type="predicted"/>